<feature type="transmembrane region" description="Helical" evidence="1">
    <location>
        <begin position="52"/>
        <end position="73"/>
    </location>
</feature>
<dbReference type="EMBL" id="VWRS01000001">
    <property type="protein sequence ID" value="KAA5827506.1"/>
    <property type="molecule type" value="Genomic_DNA"/>
</dbReference>
<dbReference type="Proteomes" id="UP000315145">
    <property type="component" value="Unassembled WGS sequence"/>
</dbReference>
<reference evidence="3 4" key="2">
    <citation type="submission" date="2019-07" db="EMBL/GenBank/DDBJ databases">
        <title>Algibacter marinivivus sp. nov., isolated from the surface of a marine red alga.</title>
        <authorList>
            <person name="Zhong X."/>
            <person name="Xu W."/>
            <person name="Zhang Y."/>
            <person name="Zhang Q."/>
            <person name="Du Z."/>
        </authorList>
    </citation>
    <scope>NUCLEOTIDE SEQUENCE [LARGE SCALE GENOMIC DNA]</scope>
    <source>
        <strain evidence="3 4">RU-4-M-4</strain>
    </source>
</reference>
<keyword evidence="1" id="KW-1133">Transmembrane helix</keyword>
<feature type="transmembrane region" description="Helical" evidence="1">
    <location>
        <begin position="407"/>
        <end position="429"/>
    </location>
</feature>
<name>A0A5M7BCW0_9FLAO</name>
<keyword evidence="1" id="KW-0812">Transmembrane</keyword>
<evidence type="ECO:0000256" key="1">
    <source>
        <dbReference type="SAM" id="Phobius"/>
    </source>
</evidence>
<dbReference type="OrthoDB" id="1428947at2"/>
<dbReference type="RefSeq" id="WP_144114853.1">
    <property type="nucleotide sequence ID" value="NZ_JACHGE010000001.1"/>
</dbReference>
<protein>
    <submittedName>
        <fullName evidence="2">Uncharacterized protein</fullName>
    </submittedName>
</protein>
<evidence type="ECO:0000313" key="4">
    <source>
        <dbReference type="Proteomes" id="UP000315145"/>
    </source>
</evidence>
<comment type="caution">
    <text evidence="2">The sequence shown here is derived from an EMBL/GenBank/DDBJ whole genome shotgun (WGS) entry which is preliminary data.</text>
</comment>
<dbReference type="AlphaFoldDB" id="A0A5M7BCW0"/>
<dbReference type="EMBL" id="VMBF01000001">
    <property type="protein sequence ID" value="TSJ81751.1"/>
    <property type="molecule type" value="Genomic_DNA"/>
</dbReference>
<evidence type="ECO:0000313" key="2">
    <source>
        <dbReference type="EMBL" id="KAA5827506.1"/>
    </source>
</evidence>
<feature type="transmembrane region" description="Helical" evidence="1">
    <location>
        <begin position="176"/>
        <end position="196"/>
    </location>
</feature>
<organism evidence="2 5">
    <name type="scientific">Algibacter amylolyticus</name>
    <dbReference type="NCBI Taxonomy" id="1608400"/>
    <lineage>
        <taxon>Bacteria</taxon>
        <taxon>Pseudomonadati</taxon>
        <taxon>Bacteroidota</taxon>
        <taxon>Flavobacteriia</taxon>
        <taxon>Flavobacteriales</taxon>
        <taxon>Flavobacteriaceae</taxon>
        <taxon>Algibacter</taxon>
    </lineage>
</organism>
<reference evidence="2" key="3">
    <citation type="submission" date="2019-09" db="EMBL/GenBank/DDBJ databases">
        <authorList>
            <person name="Zhang D.-C."/>
        </authorList>
    </citation>
    <scope>NUCLEOTIDE SEQUENCE</scope>
    <source>
        <strain evidence="2">RU-4-M-4</strain>
    </source>
</reference>
<evidence type="ECO:0000313" key="3">
    <source>
        <dbReference type="EMBL" id="TSJ81751.1"/>
    </source>
</evidence>
<keyword evidence="4" id="KW-1185">Reference proteome</keyword>
<gene>
    <name evidence="2" type="ORF">F2B50_01300</name>
    <name evidence="3" type="ORF">FPF71_01300</name>
</gene>
<evidence type="ECO:0000313" key="5">
    <source>
        <dbReference type="Proteomes" id="UP000322315"/>
    </source>
</evidence>
<reference evidence="2 5" key="1">
    <citation type="journal article" date="2015" name="Int. J. Syst. Evol. Microbiol.">
        <title>Algibacter amylolyticus sp. nov., isolated from intertidal sediment.</title>
        <authorList>
            <person name="Zhang D.C."/>
            <person name="Wu J."/>
            <person name="Neuner K."/>
            <person name="Yao J."/>
            <person name="Margesin R."/>
        </authorList>
    </citation>
    <scope>NUCLEOTIDE SEQUENCE [LARGE SCALE GENOMIC DNA]</scope>
    <source>
        <strain evidence="2 5">RU-4-M-4</strain>
    </source>
</reference>
<dbReference type="Proteomes" id="UP000322315">
    <property type="component" value="Unassembled WGS sequence"/>
</dbReference>
<proteinExistence type="predicted"/>
<keyword evidence="1" id="KW-0472">Membrane</keyword>
<accession>A0A5M7BCW0</accession>
<feature type="transmembrane region" description="Helical" evidence="1">
    <location>
        <begin position="25"/>
        <end position="46"/>
    </location>
</feature>
<sequence>MFAKRTLNDNELAFVSSQINRTKKLLLGMFVILAVIITIVAIVIYSEEDENHVVINIMFGVLIMLLYGINWFVKGYKEHVIDPTIYKATGFYKRIYEQHGKNGRYYDTINGAKVKIPWHWRKYLKSLKNESFSYEYIVRDGVVAINEGASRYIVSINDTLSLDYEIKNGLKKAKPLSFLNIVSVILIIPVTIALFANRDIKYLKDIWQLTQTKEDIVILNNADELTTLPGSRYIQLNNAWVYQIKRPYDFNGENYVLSQAERDHIYNNPSSGAYYRYYFNPIHLKKPDKESFKTQLKKNMDKFGFKKNIDSSLWEKSMDQAFKLQLRDFNNRLYKAKRLDSILNVLKPKTPLFKLYDNCFNTPEESTYSIKASLEKTFVVRGFYNPKTKTILSFEEQDKVKKDLKNILVFVGICALLAMAFLITIFKIIRNTIIKRNLVEAQLNTFSGPERIER</sequence>